<dbReference type="EMBL" id="FNUJ01000008">
    <property type="protein sequence ID" value="SEF35602.1"/>
    <property type="molecule type" value="Genomic_DNA"/>
</dbReference>
<evidence type="ECO:0000259" key="2">
    <source>
        <dbReference type="Pfam" id="PF13354"/>
    </source>
</evidence>
<dbReference type="GO" id="GO:0046677">
    <property type="term" value="P:response to antibiotic"/>
    <property type="evidence" value="ECO:0007669"/>
    <property type="project" value="InterPro"/>
</dbReference>
<dbReference type="PANTHER" id="PTHR35333">
    <property type="entry name" value="BETA-LACTAMASE"/>
    <property type="match status" value="1"/>
</dbReference>
<sequence>MKTAIAGVVAVLAALVAPAAQAAEVPTATQQLEWVVDATGRVPVPDTEVRAHVAQVLLDAVGGTAGVNGALGGFGPLQVKRIVTEAPDHVEAAVHGTADDYLLGLHVDSAGLIDGLTAKPDDPVPASWPEVDAQLAALGGRVSFGASEILPDGRCRDVHGVRDDVQRPLGSAFKLYVLGALGKAVAEHKASWDEQLAIRDDWKSLPSGDLQNQPAGTKLPLSTYADKMISISDNTATDHLIRRLGRDAVQRQLTTFGNQRPSANIPFLTTKAMFELKATQYPARADAYLALPRWARPAAVAGLERLPLTSLQGWQAPQKIDDIEWFGSPDDICRAFSGLQKENQPEIGHALSLNDGGLALDRAKFPEVWFKGGSEPGVLTLNYRARTADGRSLVTSIMVSDPVNALAESHVAARGIAVAKGAVALLAATLRP</sequence>
<dbReference type="STRING" id="218821.SAMN05421837_108194"/>
<organism evidence="3 4">
    <name type="scientific">Amycolatopsis pretoriensis</name>
    <dbReference type="NCBI Taxonomy" id="218821"/>
    <lineage>
        <taxon>Bacteria</taxon>
        <taxon>Bacillati</taxon>
        <taxon>Actinomycetota</taxon>
        <taxon>Actinomycetes</taxon>
        <taxon>Pseudonocardiales</taxon>
        <taxon>Pseudonocardiaceae</taxon>
        <taxon>Amycolatopsis</taxon>
    </lineage>
</organism>
<dbReference type="AlphaFoldDB" id="A0A1H5RB22"/>
<gene>
    <name evidence="3" type="ORF">SAMN05421837_108194</name>
</gene>
<keyword evidence="1" id="KW-0732">Signal</keyword>
<dbReference type="Gene3D" id="3.40.710.10">
    <property type="entry name" value="DD-peptidase/beta-lactamase superfamily"/>
    <property type="match status" value="1"/>
</dbReference>
<dbReference type="SUPFAM" id="SSF56601">
    <property type="entry name" value="beta-lactamase/transpeptidase-like"/>
    <property type="match status" value="1"/>
</dbReference>
<dbReference type="OrthoDB" id="108135at2"/>
<dbReference type="InterPro" id="IPR045155">
    <property type="entry name" value="Beta-lactam_cat"/>
</dbReference>
<evidence type="ECO:0000313" key="4">
    <source>
        <dbReference type="Proteomes" id="UP000198878"/>
    </source>
</evidence>
<feature type="signal peptide" evidence="1">
    <location>
        <begin position="1"/>
        <end position="22"/>
    </location>
</feature>
<reference evidence="4" key="1">
    <citation type="submission" date="2016-10" db="EMBL/GenBank/DDBJ databases">
        <authorList>
            <person name="Varghese N."/>
            <person name="Submissions S."/>
        </authorList>
    </citation>
    <scope>NUCLEOTIDE SEQUENCE [LARGE SCALE GENOMIC DNA]</scope>
    <source>
        <strain evidence="4">DSM 44654</strain>
    </source>
</reference>
<dbReference type="GO" id="GO:0030655">
    <property type="term" value="P:beta-lactam antibiotic catabolic process"/>
    <property type="evidence" value="ECO:0007669"/>
    <property type="project" value="InterPro"/>
</dbReference>
<proteinExistence type="predicted"/>
<dbReference type="InterPro" id="IPR012338">
    <property type="entry name" value="Beta-lactam/transpept-like"/>
</dbReference>
<dbReference type="GO" id="GO:0008800">
    <property type="term" value="F:beta-lactamase activity"/>
    <property type="evidence" value="ECO:0007669"/>
    <property type="project" value="InterPro"/>
</dbReference>
<keyword evidence="4" id="KW-1185">Reference proteome</keyword>
<evidence type="ECO:0000313" key="3">
    <source>
        <dbReference type="EMBL" id="SEF35602.1"/>
    </source>
</evidence>
<dbReference type="PANTHER" id="PTHR35333:SF5">
    <property type="entry name" value="CONSERVED LIPOPROTEIN LPQF-RELATED"/>
    <property type="match status" value="1"/>
</dbReference>
<dbReference type="Gene3D" id="3.10.450.280">
    <property type="match status" value="1"/>
</dbReference>
<evidence type="ECO:0000256" key="1">
    <source>
        <dbReference type="SAM" id="SignalP"/>
    </source>
</evidence>
<accession>A0A1H5RB22</accession>
<dbReference type="Proteomes" id="UP000198878">
    <property type="component" value="Unassembled WGS sequence"/>
</dbReference>
<dbReference type="Pfam" id="PF13354">
    <property type="entry name" value="Beta-lactamase2"/>
    <property type="match status" value="1"/>
</dbReference>
<dbReference type="InterPro" id="IPR000871">
    <property type="entry name" value="Beta-lactam_class-A"/>
</dbReference>
<protein>
    <submittedName>
        <fullName evidence="3">Beta-lactamase enzyme family protein</fullName>
    </submittedName>
</protein>
<feature type="domain" description="Beta-lactamase class A catalytic" evidence="2">
    <location>
        <begin position="160"/>
        <end position="257"/>
    </location>
</feature>
<feature type="chain" id="PRO_5011599109" evidence="1">
    <location>
        <begin position="23"/>
        <end position="432"/>
    </location>
</feature>
<name>A0A1H5RB22_9PSEU</name>
<dbReference type="RefSeq" id="WP_086673011.1">
    <property type="nucleotide sequence ID" value="NZ_FNUJ01000008.1"/>
</dbReference>